<dbReference type="GO" id="GO:0004497">
    <property type="term" value="F:monooxygenase activity"/>
    <property type="evidence" value="ECO:0007669"/>
    <property type="project" value="UniProtKB-KW"/>
</dbReference>
<organism evidence="6 7">
    <name type="scientific">Elasticomyces elasticus</name>
    <dbReference type="NCBI Taxonomy" id="574655"/>
    <lineage>
        <taxon>Eukaryota</taxon>
        <taxon>Fungi</taxon>
        <taxon>Dikarya</taxon>
        <taxon>Ascomycota</taxon>
        <taxon>Pezizomycotina</taxon>
        <taxon>Dothideomycetes</taxon>
        <taxon>Dothideomycetidae</taxon>
        <taxon>Mycosphaerellales</taxon>
        <taxon>Teratosphaeriaceae</taxon>
        <taxon>Elasticomyces</taxon>
    </lineage>
</organism>
<dbReference type="AlphaFoldDB" id="A0AAN8A0I1"/>
<evidence type="ECO:0000313" key="6">
    <source>
        <dbReference type="EMBL" id="KAK5696604.1"/>
    </source>
</evidence>
<dbReference type="InterPro" id="IPR001128">
    <property type="entry name" value="Cyt_P450"/>
</dbReference>
<dbReference type="SUPFAM" id="SSF48264">
    <property type="entry name" value="Cytochrome P450"/>
    <property type="match status" value="1"/>
</dbReference>
<dbReference type="PRINTS" id="PR00385">
    <property type="entry name" value="P450"/>
</dbReference>
<dbReference type="EMBL" id="JAVRQU010000012">
    <property type="protein sequence ID" value="KAK5696604.1"/>
    <property type="molecule type" value="Genomic_DNA"/>
</dbReference>
<dbReference type="PRINTS" id="PR00463">
    <property type="entry name" value="EP450I"/>
</dbReference>
<dbReference type="Proteomes" id="UP001310594">
    <property type="component" value="Unassembled WGS sequence"/>
</dbReference>
<comment type="caution">
    <text evidence="6">The sequence shown here is derived from an EMBL/GenBank/DDBJ whole genome shotgun (WGS) entry which is preliminary data.</text>
</comment>
<keyword evidence="5" id="KW-0560">Oxidoreductase</keyword>
<evidence type="ECO:0000256" key="4">
    <source>
        <dbReference type="PIRSR" id="PIRSR602401-1"/>
    </source>
</evidence>
<dbReference type="Pfam" id="PF00067">
    <property type="entry name" value="p450"/>
    <property type="match status" value="1"/>
</dbReference>
<reference evidence="6" key="1">
    <citation type="submission" date="2023-08" db="EMBL/GenBank/DDBJ databases">
        <title>Black Yeasts Isolated from many extreme environments.</title>
        <authorList>
            <person name="Coleine C."/>
            <person name="Stajich J.E."/>
            <person name="Selbmann L."/>
        </authorList>
    </citation>
    <scope>NUCLEOTIDE SEQUENCE</scope>
    <source>
        <strain evidence="6">CCFEE 5810</strain>
    </source>
</reference>
<dbReference type="InterPro" id="IPR050121">
    <property type="entry name" value="Cytochrome_P450_monoxygenase"/>
</dbReference>
<gene>
    <name evidence="6" type="ORF">LTR97_007907</name>
</gene>
<dbReference type="Gene3D" id="1.10.630.10">
    <property type="entry name" value="Cytochrome P450"/>
    <property type="match status" value="1"/>
</dbReference>
<keyword evidence="2 4" id="KW-0479">Metal-binding</keyword>
<dbReference type="GO" id="GO:0016705">
    <property type="term" value="F:oxidoreductase activity, acting on paired donors, with incorporation or reduction of molecular oxygen"/>
    <property type="evidence" value="ECO:0007669"/>
    <property type="project" value="InterPro"/>
</dbReference>
<name>A0AAN8A0I1_9PEZI</name>
<dbReference type="InterPro" id="IPR002401">
    <property type="entry name" value="Cyt_P450_E_grp-I"/>
</dbReference>
<evidence type="ECO:0000256" key="3">
    <source>
        <dbReference type="ARBA" id="ARBA00023004"/>
    </source>
</evidence>
<sequence length="359" mass="40087">MEPIIDSRYAILRKQLDILADQGEVFDLRKYITYCIVDILGELAFGEPLGNQRDCDPEKIPPVSEALWAACVLGQMPSIAPTAKYMAARLPLPGARTLLDGRNRLVALAVRNVKARLENPGKVRDDMLGIIMSATEEKTGKALSTQEVVMEAFVLLVGGTHTTGNTLHVLIASLARHPEHLKRFVAEIDERLPALKPEQAAYSMVGLEEKLDFVNACIRENYRKDPVATFNMTRVPPKDAFVDGHRVPAGTQCSVNIHALHHNPALWGHDHNLFNPNRWYGEQAANTEWLNPFSVGRRSCVGRNLAQTNVLKMATTLLRAYDFEFLNTDEPIVMVSHGDSDLRTPVMVRCKRRGERFSG</sequence>
<accession>A0AAN8A0I1</accession>
<comment type="cofactor">
    <cofactor evidence="1 4">
        <name>heme</name>
        <dbReference type="ChEBI" id="CHEBI:30413"/>
    </cofactor>
</comment>
<comment type="similarity">
    <text evidence="5">Belongs to the cytochrome P450 family.</text>
</comment>
<keyword evidence="3 4" id="KW-0408">Iron</keyword>
<dbReference type="GO" id="GO:0005506">
    <property type="term" value="F:iron ion binding"/>
    <property type="evidence" value="ECO:0007669"/>
    <property type="project" value="InterPro"/>
</dbReference>
<evidence type="ECO:0000313" key="7">
    <source>
        <dbReference type="Proteomes" id="UP001310594"/>
    </source>
</evidence>
<dbReference type="PROSITE" id="PS00086">
    <property type="entry name" value="CYTOCHROME_P450"/>
    <property type="match status" value="1"/>
</dbReference>
<keyword evidence="5" id="KW-0503">Monooxygenase</keyword>
<protein>
    <recommendedName>
        <fullName evidence="8">Cytochrome P450</fullName>
    </recommendedName>
</protein>
<evidence type="ECO:0008006" key="8">
    <source>
        <dbReference type="Google" id="ProtNLM"/>
    </source>
</evidence>
<keyword evidence="4 5" id="KW-0349">Heme</keyword>
<feature type="binding site" description="axial binding residue" evidence="4">
    <location>
        <position position="300"/>
    </location>
    <ligand>
        <name>heme</name>
        <dbReference type="ChEBI" id="CHEBI:30413"/>
    </ligand>
    <ligandPart>
        <name>Fe</name>
        <dbReference type="ChEBI" id="CHEBI:18248"/>
    </ligandPart>
</feature>
<evidence type="ECO:0000256" key="1">
    <source>
        <dbReference type="ARBA" id="ARBA00001971"/>
    </source>
</evidence>
<dbReference type="PANTHER" id="PTHR24305:SF103">
    <property type="entry name" value="P450, PUTATIVE (EUROFUNG)-RELATED"/>
    <property type="match status" value="1"/>
</dbReference>
<proteinExistence type="inferred from homology"/>
<dbReference type="PANTHER" id="PTHR24305">
    <property type="entry name" value="CYTOCHROME P450"/>
    <property type="match status" value="1"/>
</dbReference>
<evidence type="ECO:0000256" key="5">
    <source>
        <dbReference type="RuleBase" id="RU000461"/>
    </source>
</evidence>
<evidence type="ECO:0000256" key="2">
    <source>
        <dbReference type="ARBA" id="ARBA00022723"/>
    </source>
</evidence>
<dbReference type="GO" id="GO:0020037">
    <property type="term" value="F:heme binding"/>
    <property type="evidence" value="ECO:0007669"/>
    <property type="project" value="InterPro"/>
</dbReference>
<dbReference type="InterPro" id="IPR036396">
    <property type="entry name" value="Cyt_P450_sf"/>
</dbReference>
<dbReference type="InterPro" id="IPR017972">
    <property type="entry name" value="Cyt_P450_CS"/>
</dbReference>